<reference evidence="4" key="2">
    <citation type="submission" date="2022-10" db="EMBL/GenBank/DDBJ databases">
        <authorList>
            <consortium name="ENA_rothamsted_submissions"/>
            <consortium name="culmorum"/>
            <person name="King R."/>
        </authorList>
    </citation>
    <scope>NUCLEOTIDE SEQUENCE</scope>
</reference>
<dbReference type="AlphaFoldDB" id="A0A9N9WTV4"/>
<dbReference type="GO" id="GO:0005096">
    <property type="term" value="F:GTPase activator activity"/>
    <property type="evidence" value="ECO:0007669"/>
    <property type="project" value="UniProtKB-KW"/>
</dbReference>
<dbReference type="Pfam" id="PF00566">
    <property type="entry name" value="RabGAP-TBC"/>
    <property type="match status" value="1"/>
</dbReference>
<evidence type="ECO:0000256" key="1">
    <source>
        <dbReference type="ARBA" id="ARBA00022468"/>
    </source>
</evidence>
<feature type="domain" description="Rab-GAP TBC" evidence="3">
    <location>
        <begin position="103"/>
        <end position="301"/>
    </location>
</feature>
<dbReference type="InterPro" id="IPR000195">
    <property type="entry name" value="Rab-GAP-TBC_dom"/>
</dbReference>
<evidence type="ECO:0000313" key="4">
    <source>
        <dbReference type="EMBL" id="CAG9805081.1"/>
    </source>
</evidence>
<organism evidence="4 5">
    <name type="scientific">Chironomus riparius</name>
    <dbReference type="NCBI Taxonomy" id="315576"/>
    <lineage>
        <taxon>Eukaryota</taxon>
        <taxon>Metazoa</taxon>
        <taxon>Ecdysozoa</taxon>
        <taxon>Arthropoda</taxon>
        <taxon>Hexapoda</taxon>
        <taxon>Insecta</taxon>
        <taxon>Pterygota</taxon>
        <taxon>Neoptera</taxon>
        <taxon>Endopterygota</taxon>
        <taxon>Diptera</taxon>
        <taxon>Nematocera</taxon>
        <taxon>Chironomoidea</taxon>
        <taxon>Chironomidae</taxon>
        <taxon>Chironominae</taxon>
        <taxon>Chironomus</taxon>
    </lineage>
</organism>
<reference evidence="4" key="1">
    <citation type="submission" date="2022-01" db="EMBL/GenBank/DDBJ databases">
        <authorList>
            <person name="King R."/>
        </authorList>
    </citation>
    <scope>NUCLEOTIDE SEQUENCE</scope>
</reference>
<dbReference type="Gene3D" id="1.10.8.270">
    <property type="entry name" value="putative rabgap domain of human tbc1 domain family member 14 like domains"/>
    <property type="match status" value="1"/>
</dbReference>
<dbReference type="FunFam" id="1.10.10.750:FF:000003">
    <property type="entry name" value="GTPase activating protein (Evi5)"/>
    <property type="match status" value="1"/>
</dbReference>
<keyword evidence="5" id="KW-1185">Reference proteome</keyword>
<protein>
    <recommendedName>
        <fullName evidence="3">Rab-GAP TBC domain-containing protein</fullName>
    </recommendedName>
</protein>
<dbReference type="OrthoDB" id="294251at2759"/>
<dbReference type="InterPro" id="IPR035969">
    <property type="entry name" value="Rab-GAP_TBC_sf"/>
</dbReference>
<name>A0A9N9WTV4_9DIPT</name>
<dbReference type="Gene3D" id="1.10.472.80">
    <property type="entry name" value="Ypt/Rab-GAP domain of gyp1p, domain 3"/>
    <property type="match status" value="1"/>
</dbReference>
<dbReference type="PROSITE" id="PS50086">
    <property type="entry name" value="TBC_RABGAP"/>
    <property type="match status" value="1"/>
</dbReference>
<dbReference type="FunFam" id="1.10.472.80:FF:000019">
    <property type="entry name" value="USP6 N-terminal like"/>
    <property type="match status" value="1"/>
</dbReference>
<dbReference type="PANTHER" id="PTHR47219">
    <property type="entry name" value="RAB GTPASE-ACTIVATING PROTEIN 1-LIKE"/>
    <property type="match status" value="1"/>
</dbReference>
<dbReference type="FunFam" id="1.10.8.270:FF:000016">
    <property type="entry name" value="TBC1 domain family member 2A"/>
    <property type="match status" value="1"/>
</dbReference>
<dbReference type="Gene3D" id="1.10.10.750">
    <property type="entry name" value="Ypt/Rab-GAP domain of gyp1p, domain 1"/>
    <property type="match status" value="1"/>
</dbReference>
<dbReference type="InterPro" id="IPR050302">
    <property type="entry name" value="Rab_GAP_TBC_domain"/>
</dbReference>
<dbReference type="SUPFAM" id="SSF47923">
    <property type="entry name" value="Ypt/Rab-GAP domain of gyp1p"/>
    <property type="match status" value="2"/>
</dbReference>
<evidence type="ECO:0000256" key="2">
    <source>
        <dbReference type="ARBA" id="ARBA00023054"/>
    </source>
</evidence>
<dbReference type="GO" id="GO:0031267">
    <property type="term" value="F:small GTPase binding"/>
    <property type="evidence" value="ECO:0007669"/>
    <property type="project" value="TreeGrafter"/>
</dbReference>
<evidence type="ECO:0000259" key="3">
    <source>
        <dbReference type="PROSITE" id="PS50086"/>
    </source>
</evidence>
<keyword evidence="1" id="KW-0343">GTPase activation</keyword>
<proteinExistence type="predicted"/>
<sequence length="519" mass="61708">MSEFQEQLLHADEERIKICRKYLSGRNNQIIDQWEDPDFGLYYKIDRYGFIHTDKLSRDFDEQERKEKEVEIQRAQKWLKMVKNWNKFKETNREKLQRRIYKGVPDKLRRSIWLKLLNIENQMSQPSDNKNEPSIYNKMLLLGFKYSTEVRQIDNDINRCFRDHEYFRERYSTKQQQLFNVLVAYSMYNMELGYCQGMSTITAVLLIYLDEEEAFWALNTLMIDKKFAMHGLYIVGFPKLMRYLANHDKILTKFLPKLKKFLDKHNMDSVLYSLKWFFVIFVERIPFSLCLRIWDIFFLEGERVLPAMAYTILKLHSTKLLKFKDMDAITDYFQYKLHKNFGYTDNFVIKTLEISLNELRTRKMDLPPPSDNIELPKCELGTFIEPTIEKKLGLRSSCFSDTEKNVTDLVIARSEENGNSLDVIDENLADEMSNLNTVTNISDYEGELSYMDDDLDDEITYTNSHQNRKSLTCTSITSISEDRRSISTLNQQNFEEIVKDDDGEYRFKELISNSIDCNT</sequence>
<gene>
    <name evidence="4" type="ORF">CHIRRI_LOCUS7958</name>
</gene>
<keyword evidence="2" id="KW-0175">Coiled coil</keyword>
<dbReference type="EMBL" id="OU895878">
    <property type="protein sequence ID" value="CAG9805081.1"/>
    <property type="molecule type" value="Genomic_DNA"/>
</dbReference>
<dbReference type="PANTHER" id="PTHR47219:SF25">
    <property type="entry name" value="RAB-GAP TBC DOMAIN-CONTAINING PROTEIN"/>
    <property type="match status" value="1"/>
</dbReference>
<dbReference type="SMART" id="SM00164">
    <property type="entry name" value="TBC"/>
    <property type="match status" value="1"/>
</dbReference>
<evidence type="ECO:0000313" key="5">
    <source>
        <dbReference type="Proteomes" id="UP001153620"/>
    </source>
</evidence>
<accession>A0A9N9WTV4</accession>
<dbReference type="Proteomes" id="UP001153620">
    <property type="component" value="Chromosome 2"/>
</dbReference>